<dbReference type="EMBL" id="KN824325">
    <property type="protein sequence ID" value="KIM24337.1"/>
    <property type="molecule type" value="Genomic_DNA"/>
</dbReference>
<evidence type="ECO:0000256" key="6">
    <source>
        <dbReference type="ARBA" id="ARBA00022989"/>
    </source>
</evidence>
<evidence type="ECO:0000256" key="4">
    <source>
        <dbReference type="ARBA" id="ARBA00022692"/>
    </source>
</evidence>
<keyword evidence="7" id="KW-0175">Coiled coil</keyword>
<evidence type="ECO:0000256" key="9">
    <source>
        <dbReference type="SAM" id="MobiDB-lite"/>
    </source>
</evidence>
<keyword evidence="3" id="KW-0813">Transport</keyword>
<keyword evidence="6 10" id="KW-1133">Transmembrane helix</keyword>
<dbReference type="GO" id="GO:0006896">
    <property type="term" value="P:Golgi to vacuole transport"/>
    <property type="evidence" value="ECO:0007669"/>
    <property type="project" value="UniProtKB-ARBA"/>
</dbReference>
<dbReference type="GO" id="GO:0005768">
    <property type="term" value="C:endosome"/>
    <property type="evidence" value="ECO:0007669"/>
    <property type="project" value="UniProtKB-ARBA"/>
</dbReference>
<dbReference type="Pfam" id="PF05739">
    <property type="entry name" value="SNARE"/>
    <property type="match status" value="1"/>
</dbReference>
<evidence type="ECO:0000256" key="10">
    <source>
        <dbReference type="SAM" id="Phobius"/>
    </source>
</evidence>
<dbReference type="PANTHER" id="PTHR12791">
    <property type="entry name" value="GOLGI SNARE BET1-RELATED"/>
    <property type="match status" value="1"/>
</dbReference>
<feature type="compositionally biased region" description="Low complexity" evidence="9">
    <location>
        <begin position="93"/>
        <end position="107"/>
    </location>
</feature>
<sequence>MERQRLLSISPPSKSILSPVGNGGNNSSVTTIVKNLTTLRDGILSIEDSQGATQQTRGLREQYESILSVLGEEDASAAGLQSLPLPPKRHVEPLLPAASTPPLSSSPFQDNPQQSDQDMFSEQTQIMRDQDTQLETLSHSIGRQHHLSLQINDELGEQVGLLDGLDEDLDRTGMRMSRAQRTLDKVSQGAKDNCSTMSIGIVILILLLLIIIFKT</sequence>
<feature type="region of interest" description="Disordered" evidence="9">
    <location>
        <begin position="1"/>
        <end position="25"/>
    </location>
</feature>
<proteinExistence type="predicted"/>
<evidence type="ECO:0000313" key="12">
    <source>
        <dbReference type="EMBL" id="KIM24337.1"/>
    </source>
</evidence>
<feature type="compositionally biased region" description="Low complexity" evidence="9">
    <location>
        <begin position="1"/>
        <end position="19"/>
    </location>
</feature>
<evidence type="ECO:0000256" key="3">
    <source>
        <dbReference type="ARBA" id="ARBA00022448"/>
    </source>
</evidence>
<comment type="subcellular location">
    <subcellularLocation>
        <location evidence="2">Endomembrane system</location>
    </subcellularLocation>
    <subcellularLocation>
        <location evidence="1">Membrane</location>
        <topology evidence="1">Single-pass membrane protein</topology>
    </subcellularLocation>
</comment>
<keyword evidence="8 10" id="KW-0472">Membrane</keyword>
<feature type="transmembrane region" description="Helical" evidence="10">
    <location>
        <begin position="195"/>
        <end position="213"/>
    </location>
</feature>
<gene>
    <name evidence="12" type="ORF">M408DRAFT_331849</name>
</gene>
<reference evidence="12 13" key="1">
    <citation type="submission" date="2014-04" db="EMBL/GenBank/DDBJ databases">
        <authorList>
            <consortium name="DOE Joint Genome Institute"/>
            <person name="Kuo A."/>
            <person name="Zuccaro A."/>
            <person name="Kohler A."/>
            <person name="Nagy L.G."/>
            <person name="Floudas D."/>
            <person name="Copeland A."/>
            <person name="Barry K.W."/>
            <person name="Cichocki N."/>
            <person name="Veneault-Fourrey C."/>
            <person name="LaButti K."/>
            <person name="Lindquist E.A."/>
            <person name="Lipzen A."/>
            <person name="Lundell T."/>
            <person name="Morin E."/>
            <person name="Murat C."/>
            <person name="Sun H."/>
            <person name="Tunlid A."/>
            <person name="Henrissat B."/>
            <person name="Grigoriev I.V."/>
            <person name="Hibbett D.S."/>
            <person name="Martin F."/>
            <person name="Nordberg H.P."/>
            <person name="Cantor M.N."/>
            <person name="Hua S.X."/>
        </authorList>
    </citation>
    <scope>NUCLEOTIDE SEQUENCE [LARGE SCALE GENOMIC DNA]</scope>
    <source>
        <strain evidence="12 13">MAFF 305830</strain>
    </source>
</reference>
<name>A0A0C2X4R0_SERVB</name>
<dbReference type="FunFam" id="1.20.5.110:FF:000060">
    <property type="entry name" value="SNARE complex subunit (Syn8)"/>
    <property type="match status" value="1"/>
</dbReference>
<reference evidence="13" key="2">
    <citation type="submission" date="2015-01" db="EMBL/GenBank/DDBJ databases">
        <title>Evolutionary Origins and Diversification of the Mycorrhizal Mutualists.</title>
        <authorList>
            <consortium name="DOE Joint Genome Institute"/>
            <consortium name="Mycorrhizal Genomics Consortium"/>
            <person name="Kohler A."/>
            <person name="Kuo A."/>
            <person name="Nagy L.G."/>
            <person name="Floudas D."/>
            <person name="Copeland A."/>
            <person name="Barry K.W."/>
            <person name="Cichocki N."/>
            <person name="Veneault-Fourrey C."/>
            <person name="LaButti K."/>
            <person name="Lindquist E.A."/>
            <person name="Lipzen A."/>
            <person name="Lundell T."/>
            <person name="Morin E."/>
            <person name="Murat C."/>
            <person name="Riley R."/>
            <person name="Ohm R."/>
            <person name="Sun H."/>
            <person name="Tunlid A."/>
            <person name="Henrissat B."/>
            <person name="Grigoriev I.V."/>
            <person name="Hibbett D.S."/>
            <person name="Martin F."/>
        </authorList>
    </citation>
    <scope>NUCLEOTIDE SEQUENCE [LARGE SCALE GENOMIC DNA]</scope>
    <source>
        <strain evidence="13">MAFF 305830</strain>
    </source>
</reference>
<dbReference type="AlphaFoldDB" id="A0A0C2X4R0"/>
<keyword evidence="4 10" id="KW-0812">Transmembrane</keyword>
<protein>
    <recommendedName>
        <fullName evidence="11">t-SNARE coiled-coil homology domain-containing protein</fullName>
    </recommendedName>
</protein>
<evidence type="ECO:0000256" key="1">
    <source>
        <dbReference type="ARBA" id="ARBA00004167"/>
    </source>
</evidence>
<keyword evidence="5" id="KW-0653">Protein transport</keyword>
<keyword evidence="13" id="KW-1185">Reference proteome</keyword>
<dbReference type="SMART" id="SM00397">
    <property type="entry name" value="t_SNARE"/>
    <property type="match status" value="1"/>
</dbReference>
<dbReference type="GO" id="GO:0016020">
    <property type="term" value="C:membrane"/>
    <property type="evidence" value="ECO:0007669"/>
    <property type="project" value="UniProtKB-SubCell"/>
</dbReference>
<dbReference type="CDD" id="cd15859">
    <property type="entry name" value="SNARE_SYN8"/>
    <property type="match status" value="1"/>
</dbReference>
<dbReference type="HOGENOM" id="CLU_053570_1_0_1"/>
<dbReference type="GO" id="GO:0015031">
    <property type="term" value="P:protein transport"/>
    <property type="evidence" value="ECO:0007669"/>
    <property type="project" value="UniProtKB-KW"/>
</dbReference>
<evidence type="ECO:0000256" key="5">
    <source>
        <dbReference type="ARBA" id="ARBA00022927"/>
    </source>
</evidence>
<dbReference type="PROSITE" id="PS50192">
    <property type="entry name" value="T_SNARE"/>
    <property type="match status" value="1"/>
</dbReference>
<dbReference type="Gene3D" id="1.20.5.110">
    <property type="match status" value="1"/>
</dbReference>
<organism evidence="12 13">
    <name type="scientific">Serendipita vermifera MAFF 305830</name>
    <dbReference type="NCBI Taxonomy" id="933852"/>
    <lineage>
        <taxon>Eukaryota</taxon>
        <taxon>Fungi</taxon>
        <taxon>Dikarya</taxon>
        <taxon>Basidiomycota</taxon>
        <taxon>Agaricomycotina</taxon>
        <taxon>Agaricomycetes</taxon>
        <taxon>Sebacinales</taxon>
        <taxon>Serendipitaceae</taxon>
        <taxon>Serendipita</taxon>
    </lineage>
</organism>
<evidence type="ECO:0000259" key="11">
    <source>
        <dbReference type="PROSITE" id="PS50192"/>
    </source>
</evidence>
<evidence type="ECO:0000256" key="2">
    <source>
        <dbReference type="ARBA" id="ARBA00004308"/>
    </source>
</evidence>
<feature type="compositionally biased region" description="Polar residues" evidence="9">
    <location>
        <begin position="108"/>
        <end position="120"/>
    </location>
</feature>
<feature type="region of interest" description="Disordered" evidence="9">
    <location>
        <begin position="80"/>
        <end position="120"/>
    </location>
</feature>
<dbReference type="STRING" id="933852.A0A0C2X4R0"/>
<accession>A0A0C2X4R0</accession>
<dbReference type="Proteomes" id="UP000054097">
    <property type="component" value="Unassembled WGS sequence"/>
</dbReference>
<feature type="domain" description="T-SNARE coiled-coil homology" evidence="11">
    <location>
        <begin position="124"/>
        <end position="186"/>
    </location>
</feature>
<evidence type="ECO:0000256" key="8">
    <source>
        <dbReference type="ARBA" id="ARBA00023136"/>
    </source>
</evidence>
<dbReference type="InterPro" id="IPR000727">
    <property type="entry name" value="T_SNARE_dom"/>
</dbReference>
<evidence type="ECO:0000313" key="13">
    <source>
        <dbReference type="Proteomes" id="UP000054097"/>
    </source>
</evidence>
<dbReference type="SUPFAM" id="SSF58038">
    <property type="entry name" value="SNARE fusion complex"/>
    <property type="match status" value="1"/>
</dbReference>
<dbReference type="OrthoDB" id="244190at2759"/>
<dbReference type="GO" id="GO:0061025">
    <property type="term" value="P:membrane fusion"/>
    <property type="evidence" value="ECO:0007669"/>
    <property type="project" value="UniProtKB-ARBA"/>
</dbReference>
<evidence type="ECO:0000256" key="7">
    <source>
        <dbReference type="ARBA" id="ARBA00023054"/>
    </source>
</evidence>